<evidence type="ECO:0000313" key="4">
    <source>
        <dbReference type="EMBL" id="ORZ05532.1"/>
    </source>
</evidence>
<dbReference type="CDD" id="cd00051">
    <property type="entry name" value="EFh"/>
    <property type="match status" value="1"/>
</dbReference>
<organism evidence="4 5">
    <name type="scientific">Lobosporangium transversale</name>
    <dbReference type="NCBI Taxonomy" id="64571"/>
    <lineage>
        <taxon>Eukaryota</taxon>
        <taxon>Fungi</taxon>
        <taxon>Fungi incertae sedis</taxon>
        <taxon>Mucoromycota</taxon>
        <taxon>Mortierellomycotina</taxon>
        <taxon>Mortierellomycetes</taxon>
        <taxon>Mortierellales</taxon>
        <taxon>Mortierellaceae</taxon>
        <taxon>Lobosporangium</taxon>
    </lineage>
</organism>
<keyword evidence="2" id="KW-0106">Calcium</keyword>
<dbReference type="EMBL" id="MCFF01000050">
    <property type="protein sequence ID" value="ORZ05532.1"/>
    <property type="molecule type" value="Genomic_DNA"/>
</dbReference>
<dbReference type="GO" id="GO:0005509">
    <property type="term" value="F:calcium ion binding"/>
    <property type="evidence" value="ECO:0007669"/>
    <property type="project" value="InterPro"/>
</dbReference>
<dbReference type="PROSITE" id="PS00018">
    <property type="entry name" value="EF_HAND_1"/>
    <property type="match status" value="2"/>
</dbReference>
<dbReference type="InterPro" id="IPR018247">
    <property type="entry name" value="EF_Hand_1_Ca_BS"/>
</dbReference>
<name>A0A1Y2GAF3_9FUNG</name>
<dbReference type="GO" id="GO:0016460">
    <property type="term" value="C:myosin II complex"/>
    <property type="evidence" value="ECO:0007669"/>
    <property type="project" value="TreeGrafter"/>
</dbReference>
<reference evidence="4 5" key="1">
    <citation type="submission" date="2016-07" db="EMBL/GenBank/DDBJ databases">
        <title>Pervasive Adenine N6-methylation of Active Genes in Fungi.</title>
        <authorList>
            <consortium name="DOE Joint Genome Institute"/>
            <person name="Mondo S.J."/>
            <person name="Dannebaum R.O."/>
            <person name="Kuo R.C."/>
            <person name="Labutti K."/>
            <person name="Haridas S."/>
            <person name="Kuo A."/>
            <person name="Salamov A."/>
            <person name="Ahrendt S.R."/>
            <person name="Lipzen A."/>
            <person name="Sullivan W."/>
            <person name="Andreopoulos W.B."/>
            <person name="Clum A."/>
            <person name="Lindquist E."/>
            <person name="Daum C."/>
            <person name="Ramamoorthy G.K."/>
            <person name="Gryganskyi A."/>
            <person name="Culley D."/>
            <person name="Magnuson J.K."/>
            <person name="James T.Y."/>
            <person name="O'Malley M.A."/>
            <person name="Stajich J.E."/>
            <person name="Spatafora J.W."/>
            <person name="Visel A."/>
            <person name="Grigoriev I.V."/>
        </authorList>
    </citation>
    <scope>NUCLEOTIDE SEQUENCE [LARGE SCALE GENOMIC DNA]</scope>
    <source>
        <strain evidence="4 5">NRRL 3116</strain>
    </source>
</reference>
<dbReference type="Gene3D" id="1.10.238.10">
    <property type="entry name" value="EF-hand"/>
    <property type="match status" value="1"/>
</dbReference>
<proteinExistence type="predicted"/>
<evidence type="ECO:0000259" key="3">
    <source>
        <dbReference type="PROSITE" id="PS50222"/>
    </source>
</evidence>
<dbReference type="STRING" id="64571.A0A1Y2GAF3"/>
<keyword evidence="5" id="KW-1185">Reference proteome</keyword>
<evidence type="ECO:0000256" key="1">
    <source>
        <dbReference type="ARBA" id="ARBA00022737"/>
    </source>
</evidence>
<sequence length="81" mass="9193">MSSLTEQQIACFQESFDAFDKNGDGAISPTELRSLLRVVGESYSKDAVENMIREFDTDNNRHIDFQEFLALASRLMKNKTA</sequence>
<dbReference type="GeneID" id="33563505"/>
<feature type="domain" description="EF-hand" evidence="3">
    <location>
        <begin position="7"/>
        <end position="42"/>
    </location>
</feature>
<dbReference type="InParanoid" id="A0A1Y2GAF3"/>
<dbReference type="PROSITE" id="PS50222">
    <property type="entry name" value="EF_HAND_2"/>
    <property type="match status" value="2"/>
</dbReference>
<dbReference type="FunFam" id="1.10.238.10:FF:000178">
    <property type="entry name" value="Calmodulin-2 A"/>
    <property type="match status" value="1"/>
</dbReference>
<evidence type="ECO:0000313" key="5">
    <source>
        <dbReference type="Proteomes" id="UP000193648"/>
    </source>
</evidence>
<dbReference type="OrthoDB" id="26525at2759"/>
<dbReference type="Pfam" id="PF13499">
    <property type="entry name" value="EF-hand_7"/>
    <property type="match status" value="1"/>
</dbReference>
<comment type="caution">
    <text evidence="4">The sequence shown here is derived from an EMBL/GenBank/DDBJ whole genome shotgun (WGS) entry which is preliminary data.</text>
</comment>
<evidence type="ECO:0000256" key="2">
    <source>
        <dbReference type="ARBA" id="ARBA00022837"/>
    </source>
</evidence>
<dbReference type="PANTHER" id="PTHR23048:SF0">
    <property type="entry name" value="CALMODULIN LIKE 3"/>
    <property type="match status" value="1"/>
</dbReference>
<dbReference type="RefSeq" id="XP_021877106.1">
    <property type="nucleotide sequence ID" value="XM_022021661.1"/>
</dbReference>
<feature type="domain" description="EF-hand" evidence="3">
    <location>
        <begin position="43"/>
        <end position="78"/>
    </location>
</feature>
<dbReference type="AlphaFoldDB" id="A0A1Y2GAF3"/>
<dbReference type="InterPro" id="IPR002048">
    <property type="entry name" value="EF_hand_dom"/>
</dbReference>
<accession>A0A1Y2GAF3</accession>
<dbReference type="InterPro" id="IPR050230">
    <property type="entry name" value="CALM/Myosin/TropC-like"/>
</dbReference>
<dbReference type="PANTHER" id="PTHR23048">
    <property type="entry name" value="MYOSIN LIGHT CHAIN 1, 3"/>
    <property type="match status" value="1"/>
</dbReference>
<keyword evidence="1" id="KW-0677">Repeat</keyword>
<dbReference type="InterPro" id="IPR011992">
    <property type="entry name" value="EF-hand-dom_pair"/>
</dbReference>
<gene>
    <name evidence="4" type="ORF">BCR41DRAFT_327609</name>
</gene>
<dbReference type="SUPFAM" id="SSF47473">
    <property type="entry name" value="EF-hand"/>
    <property type="match status" value="1"/>
</dbReference>
<protein>
    <submittedName>
        <fullName evidence="4">Calmodulin</fullName>
    </submittedName>
</protein>
<dbReference type="Proteomes" id="UP000193648">
    <property type="component" value="Unassembled WGS sequence"/>
</dbReference>
<dbReference type="SMART" id="SM00054">
    <property type="entry name" value="EFh"/>
    <property type="match status" value="2"/>
</dbReference>